<name>A0ABV7UF31_9HYPH</name>
<evidence type="ECO:0000313" key="2">
    <source>
        <dbReference type="Proteomes" id="UP001595704"/>
    </source>
</evidence>
<dbReference type="SUPFAM" id="SSF53756">
    <property type="entry name" value="UDP-Glycosyltransferase/glycogen phosphorylase"/>
    <property type="match status" value="1"/>
</dbReference>
<keyword evidence="1" id="KW-0328">Glycosyltransferase</keyword>
<dbReference type="Gene3D" id="3.40.50.2000">
    <property type="entry name" value="Glycogen Phosphorylase B"/>
    <property type="match status" value="1"/>
</dbReference>
<dbReference type="Pfam" id="PF13692">
    <property type="entry name" value="Glyco_trans_1_4"/>
    <property type="match status" value="1"/>
</dbReference>
<dbReference type="PANTHER" id="PTHR45947:SF3">
    <property type="entry name" value="SULFOQUINOVOSYL TRANSFERASE SQD2"/>
    <property type="match status" value="1"/>
</dbReference>
<proteinExistence type="predicted"/>
<dbReference type="RefSeq" id="WP_191320889.1">
    <property type="nucleotide sequence ID" value="NZ_BNCG01000029.1"/>
</dbReference>
<dbReference type="EC" id="2.4.-.-" evidence="1"/>
<keyword evidence="1" id="KW-0808">Transferase</keyword>
<dbReference type="InterPro" id="IPR050194">
    <property type="entry name" value="Glycosyltransferase_grp1"/>
</dbReference>
<gene>
    <name evidence="1" type="ORF">ACFONL_07765</name>
</gene>
<comment type="caution">
    <text evidence="1">The sequence shown here is derived from an EMBL/GenBank/DDBJ whole genome shotgun (WGS) entry which is preliminary data.</text>
</comment>
<dbReference type="Proteomes" id="UP001595704">
    <property type="component" value="Unassembled WGS sequence"/>
</dbReference>
<dbReference type="PANTHER" id="PTHR45947">
    <property type="entry name" value="SULFOQUINOVOSYL TRANSFERASE SQD2"/>
    <property type="match status" value="1"/>
</dbReference>
<dbReference type="EMBL" id="JBHRYC010000031">
    <property type="protein sequence ID" value="MFC3637279.1"/>
    <property type="molecule type" value="Genomic_DNA"/>
</dbReference>
<accession>A0ABV7UF31</accession>
<organism evidence="1 2">
    <name type="scientific">Camelimonas fluminis</name>
    <dbReference type="NCBI Taxonomy" id="1576911"/>
    <lineage>
        <taxon>Bacteria</taxon>
        <taxon>Pseudomonadati</taxon>
        <taxon>Pseudomonadota</taxon>
        <taxon>Alphaproteobacteria</taxon>
        <taxon>Hyphomicrobiales</taxon>
        <taxon>Chelatococcaceae</taxon>
        <taxon>Camelimonas</taxon>
    </lineage>
</organism>
<dbReference type="GO" id="GO:0016757">
    <property type="term" value="F:glycosyltransferase activity"/>
    <property type="evidence" value="ECO:0007669"/>
    <property type="project" value="UniProtKB-KW"/>
</dbReference>
<protein>
    <submittedName>
        <fullName evidence="1">Glycosyltransferase family 4 protein</fullName>
        <ecNumber evidence="1">2.4.-.-</ecNumber>
    </submittedName>
</protein>
<sequence>MAMQGLASRVERAGARPIVFNLAAPGSRTNPAYHWRRARRAAAAVVALVQERRLRGEPVRAHIGCDGGAGLFYAMALTVAARLAGCSLVFHHHSHAAPDRWRPLLTILLKLGGRQAVHVALRRPMADALRQRYGRSLRLTTLSNAAFVEQPAAAGMMDATRASRLLTIGMISNLSPAKGLDVFLALAGALRAQSGVRCLLAGPAASQKDRMAIERSVAAGEIVWLGPVEGAGKSAFYQQIDLLVFPSRYANEAEPMVVLEAMAQGVPVLATDRGCIRDLVGDAGLVLPPESCFVPQALNLVGTIRADPAWLPRHRRNAWRRFRRERATALVQAADLLGVPALAQMSADMDGRHG</sequence>
<reference evidence="2" key="1">
    <citation type="journal article" date="2019" name="Int. J. Syst. Evol. Microbiol.">
        <title>The Global Catalogue of Microorganisms (GCM) 10K type strain sequencing project: providing services to taxonomists for standard genome sequencing and annotation.</title>
        <authorList>
            <consortium name="The Broad Institute Genomics Platform"/>
            <consortium name="The Broad Institute Genome Sequencing Center for Infectious Disease"/>
            <person name="Wu L."/>
            <person name="Ma J."/>
        </authorList>
    </citation>
    <scope>NUCLEOTIDE SEQUENCE [LARGE SCALE GENOMIC DNA]</scope>
    <source>
        <strain evidence="2">KCTC 42282</strain>
    </source>
</reference>
<evidence type="ECO:0000313" key="1">
    <source>
        <dbReference type="EMBL" id="MFC3637279.1"/>
    </source>
</evidence>
<keyword evidence="2" id="KW-1185">Reference proteome</keyword>
<dbReference type="CDD" id="cd03801">
    <property type="entry name" value="GT4_PimA-like"/>
    <property type="match status" value="1"/>
</dbReference>